<dbReference type="GO" id="GO:0000976">
    <property type="term" value="F:transcription cis-regulatory region binding"/>
    <property type="evidence" value="ECO:0007669"/>
    <property type="project" value="TreeGrafter"/>
</dbReference>
<gene>
    <name evidence="6" type="primary">fadR_2</name>
    <name evidence="6" type="ORF">STSP_36640</name>
</gene>
<evidence type="ECO:0000256" key="2">
    <source>
        <dbReference type="ARBA" id="ARBA00023125"/>
    </source>
</evidence>
<dbReference type="Proteomes" id="UP000077381">
    <property type="component" value="Unassembled WGS sequence"/>
</dbReference>
<evidence type="ECO:0000256" key="3">
    <source>
        <dbReference type="ARBA" id="ARBA00023163"/>
    </source>
</evidence>
<dbReference type="Gene3D" id="1.10.357.10">
    <property type="entry name" value="Tetracycline Repressor, domain 2"/>
    <property type="match status" value="1"/>
</dbReference>
<dbReference type="OrthoDB" id="4530117at2"/>
<keyword evidence="7" id="KW-1185">Reference proteome</keyword>
<proteinExistence type="predicted"/>
<feature type="domain" description="HTH tetR-type" evidence="5">
    <location>
        <begin position="37"/>
        <end position="97"/>
    </location>
</feature>
<feature type="DNA-binding region" description="H-T-H motif" evidence="4">
    <location>
        <begin position="60"/>
        <end position="79"/>
    </location>
</feature>
<accession>A0A177HRE6</accession>
<keyword evidence="1" id="KW-0805">Transcription regulation</keyword>
<dbReference type="PATRIC" id="fig|1716141.3.peg.3846"/>
<dbReference type="EMBL" id="LOHS01000084">
    <property type="protein sequence ID" value="OAH13017.1"/>
    <property type="molecule type" value="Genomic_DNA"/>
</dbReference>
<dbReference type="STRING" id="1716141.STSP_36640"/>
<dbReference type="AlphaFoldDB" id="A0A177HRE6"/>
<dbReference type="PROSITE" id="PS50977">
    <property type="entry name" value="HTH_TETR_2"/>
    <property type="match status" value="1"/>
</dbReference>
<protein>
    <submittedName>
        <fullName evidence="6">Fatty acid metabolism regulator protein</fullName>
    </submittedName>
</protein>
<dbReference type="Gene3D" id="1.10.10.60">
    <property type="entry name" value="Homeodomain-like"/>
    <property type="match status" value="1"/>
</dbReference>
<dbReference type="SUPFAM" id="SSF46689">
    <property type="entry name" value="Homeodomain-like"/>
    <property type="match status" value="1"/>
</dbReference>
<organism evidence="6 7">
    <name type="scientific">Streptomyces jeddahensis</name>
    <dbReference type="NCBI Taxonomy" id="1716141"/>
    <lineage>
        <taxon>Bacteria</taxon>
        <taxon>Bacillati</taxon>
        <taxon>Actinomycetota</taxon>
        <taxon>Actinomycetes</taxon>
        <taxon>Kitasatosporales</taxon>
        <taxon>Streptomycetaceae</taxon>
        <taxon>Streptomyces</taxon>
    </lineage>
</organism>
<keyword evidence="2 4" id="KW-0238">DNA-binding</keyword>
<name>A0A177HRE6_9ACTN</name>
<dbReference type="InterPro" id="IPR050109">
    <property type="entry name" value="HTH-type_TetR-like_transc_reg"/>
</dbReference>
<dbReference type="InterPro" id="IPR009057">
    <property type="entry name" value="Homeodomain-like_sf"/>
</dbReference>
<evidence type="ECO:0000256" key="1">
    <source>
        <dbReference type="ARBA" id="ARBA00023015"/>
    </source>
</evidence>
<evidence type="ECO:0000313" key="6">
    <source>
        <dbReference type="EMBL" id="OAH13017.1"/>
    </source>
</evidence>
<evidence type="ECO:0000313" key="7">
    <source>
        <dbReference type="Proteomes" id="UP000077381"/>
    </source>
</evidence>
<dbReference type="Pfam" id="PF00440">
    <property type="entry name" value="TetR_N"/>
    <property type="match status" value="1"/>
</dbReference>
<sequence length="243" mass="26812">MAAEDSSVEPEAAQAPTTSWRDLAVARSVDPARFRAEKRVQRFLDAALELMSGDYGKDFTVQEVVKKSGQSLRSFYQYFTGKHELLLALFEESVHSAARRLQETIADEDDALERLRRFTVEHYLLCRPLPEDSSEGKTVIPGMAQFAQQLLTEHPKEAARAFAPVFALLQGLLDEAAAQGAIRSGLDHRAIAGTMLQAIMFYSFAVTISGSPVRSDGSDADAVWDLFLHGLAAGPPKRKRSTR</sequence>
<evidence type="ECO:0000259" key="5">
    <source>
        <dbReference type="PROSITE" id="PS50977"/>
    </source>
</evidence>
<comment type="caution">
    <text evidence="6">The sequence shown here is derived from an EMBL/GenBank/DDBJ whole genome shotgun (WGS) entry which is preliminary data.</text>
</comment>
<evidence type="ECO:0000256" key="4">
    <source>
        <dbReference type="PROSITE-ProRule" id="PRU00335"/>
    </source>
</evidence>
<dbReference type="PANTHER" id="PTHR30055">
    <property type="entry name" value="HTH-TYPE TRANSCRIPTIONAL REGULATOR RUTR"/>
    <property type="match status" value="1"/>
</dbReference>
<dbReference type="InterPro" id="IPR036271">
    <property type="entry name" value="Tet_transcr_reg_TetR-rel_C_sf"/>
</dbReference>
<dbReference type="GO" id="GO:0003700">
    <property type="term" value="F:DNA-binding transcription factor activity"/>
    <property type="evidence" value="ECO:0007669"/>
    <property type="project" value="TreeGrafter"/>
</dbReference>
<reference evidence="6 7" key="1">
    <citation type="submission" date="2015-12" db="EMBL/GenBank/DDBJ databases">
        <title>Genome sequence of Streptomyces sp. G25.</title>
        <authorList>
            <person name="Poehlein A."/>
            <person name="Roettig A."/>
            <person name="Hiessl S."/>
            <person name="Hauschild P."/>
            <person name="Schauer J."/>
            <person name="Madkour M.H."/>
            <person name="Al-Ansari A.M."/>
            <person name="Almakishah N.H."/>
            <person name="Steinbuechel A."/>
            <person name="Daniel R."/>
        </authorList>
    </citation>
    <scope>NUCLEOTIDE SEQUENCE [LARGE SCALE GENOMIC DNA]</scope>
    <source>
        <strain evidence="7">G25(2015)</strain>
    </source>
</reference>
<dbReference type="InterPro" id="IPR001647">
    <property type="entry name" value="HTH_TetR"/>
</dbReference>
<dbReference type="RefSeq" id="WP_067278801.1">
    <property type="nucleotide sequence ID" value="NZ_LOHS01000084.1"/>
</dbReference>
<keyword evidence="3" id="KW-0804">Transcription</keyword>
<dbReference type="SUPFAM" id="SSF48498">
    <property type="entry name" value="Tetracyclin repressor-like, C-terminal domain"/>
    <property type="match status" value="1"/>
</dbReference>
<dbReference type="PANTHER" id="PTHR30055:SF234">
    <property type="entry name" value="HTH-TYPE TRANSCRIPTIONAL REGULATOR BETI"/>
    <property type="match status" value="1"/>
</dbReference>